<dbReference type="EMBL" id="JBHSKV010000017">
    <property type="protein sequence ID" value="MFC5135468.1"/>
    <property type="molecule type" value="Genomic_DNA"/>
</dbReference>
<name>A0ABD5QTL0_9EURY</name>
<dbReference type="RefSeq" id="WP_203227899.1">
    <property type="nucleotide sequence ID" value="NZ_JBHSKV010000017.1"/>
</dbReference>
<dbReference type="AlphaFoldDB" id="A0ABD5QTL0"/>
<evidence type="ECO:0000313" key="1">
    <source>
        <dbReference type="EMBL" id="MFC5135468.1"/>
    </source>
</evidence>
<proteinExistence type="predicted"/>
<reference evidence="1 2" key="1">
    <citation type="journal article" date="2019" name="Int. J. Syst. Evol. Microbiol.">
        <title>The Global Catalogue of Microorganisms (GCM) 10K type strain sequencing project: providing services to taxonomists for standard genome sequencing and annotation.</title>
        <authorList>
            <consortium name="The Broad Institute Genomics Platform"/>
            <consortium name="The Broad Institute Genome Sequencing Center for Infectious Disease"/>
            <person name="Wu L."/>
            <person name="Ma J."/>
        </authorList>
    </citation>
    <scope>NUCLEOTIDE SEQUENCE [LARGE SCALE GENOMIC DNA]</scope>
    <source>
        <strain evidence="1 2">CGMCC 1.16026</strain>
    </source>
</reference>
<evidence type="ECO:0000313" key="2">
    <source>
        <dbReference type="Proteomes" id="UP001596145"/>
    </source>
</evidence>
<keyword evidence="2" id="KW-1185">Reference proteome</keyword>
<dbReference type="Proteomes" id="UP001596145">
    <property type="component" value="Unassembled WGS sequence"/>
</dbReference>
<comment type="caution">
    <text evidence="1">The sequence shown here is derived from an EMBL/GenBank/DDBJ whole genome shotgun (WGS) entry which is preliminary data.</text>
</comment>
<protein>
    <submittedName>
        <fullName evidence="1">Uncharacterized protein</fullName>
    </submittedName>
</protein>
<sequence>MAVASGPFCGALGCRDEADHVIRLEDGRERPTCASDARDGTVIRDV</sequence>
<organism evidence="1 2">
    <name type="scientific">Halorubrum glutamatedens</name>
    <dbReference type="NCBI Taxonomy" id="2707018"/>
    <lineage>
        <taxon>Archaea</taxon>
        <taxon>Methanobacteriati</taxon>
        <taxon>Methanobacteriota</taxon>
        <taxon>Stenosarchaea group</taxon>
        <taxon>Halobacteria</taxon>
        <taxon>Halobacteriales</taxon>
        <taxon>Haloferacaceae</taxon>
        <taxon>Halorubrum</taxon>
    </lineage>
</organism>
<accession>A0ABD5QTL0</accession>
<gene>
    <name evidence="1" type="ORF">ACFPJA_12175</name>
</gene>